<reference evidence="2 3" key="1">
    <citation type="journal article" date="2024" name="BMC Biol.">
        <title>Comparative genomics of Ascetosporea gives new insight into the evolutionary basis for animal parasitism in Rhizaria.</title>
        <authorList>
            <person name="Hiltunen Thoren M."/>
            <person name="Onut-Brannstrom I."/>
            <person name="Alfjorden A."/>
            <person name="Peckova H."/>
            <person name="Swords F."/>
            <person name="Hooper C."/>
            <person name="Holzer A.S."/>
            <person name="Bass D."/>
            <person name="Burki F."/>
        </authorList>
    </citation>
    <scope>NUCLEOTIDE SEQUENCE [LARGE SCALE GENOMIC DNA]</scope>
    <source>
        <strain evidence="2">20-A016</strain>
    </source>
</reference>
<proteinExistence type="predicted"/>
<dbReference type="Proteomes" id="UP001439008">
    <property type="component" value="Unassembled WGS sequence"/>
</dbReference>
<name>A0ABV2AEK5_9EUKA</name>
<evidence type="ECO:0000313" key="3">
    <source>
        <dbReference type="Proteomes" id="UP001439008"/>
    </source>
</evidence>
<sequence>MIFTSHCKISENNLAKYSYKNKQGNYIDDLKCDENYAPSQWKFVKSFHKNVSVFKFDSCANVLKPNDCQLFNGFIEENCMVVVEKGYRIYQKAYLKTYPITQDSYKSICESIYKGCLVPEEANLMSSCPFLGEDYFFALCSLTPAVSYRFKKDGNFVKTLDLYCPNNGLVLDEFEIVKGCSLLDNVNYTDCVTENNYFFTNCENSVSKDYKIKIGEEFVQKAQLGPKNCSGIEVVKGFKLILGCKKIDDDNIIYNTKCNFSEDKTLFFGECTFENKIGSVLNENVFVCENGKSNANSFYNNCHVTHIPNGRIIEGCNEIGQCIYACDPLYKGADGGKKTTTACRMHGFDIYPTCKRDYTFYLVTILLPLLSFAFIVAITVLVIRKKYMPDVDIAEKSIYVK</sequence>
<evidence type="ECO:0000256" key="1">
    <source>
        <dbReference type="SAM" id="Phobius"/>
    </source>
</evidence>
<gene>
    <name evidence="2" type="ORF">MHBO_000125</name>
</gene>
<accession>A0ABV2AEK5</accession>
<dbReference type="EMBL" id="JBDODL010000015">
    <property type="protein sequence ID" value="MES1918107.1"/>
    <property type="molecule type" value="Genomic_DNA"/>
</dbReference>
<feature type="transmembrane region" description="Helical" evidence="1">
    <location>
        <begin position="358"/>
        <end position="383"/>
    </location>
</feature>
<keyword evidence="1" id="KW-0812">Transmembrane</keyword>
<comment type="caution">
    <text evidence="2">The sequence shown here is derived from an EMBL/GenBank/DDBJ whole genome shotgun (WGS) entry which is preliminary data.</text>
</comment>
<protein>
    <submittedName>
        <fullName evidence="2">Uncharacterized protein</fullName>
    </submittedName>
</protein>
<keyword evidence="1" id="KW-1133">Transmembrane helix</keyword>
<keyword evidence="1" id="KW-0472">Membrane</keyword>
<evidence type="ECO:0000313" key="2">
    <source>
        <dbReference type="EMBL" id="MES1918107.1"/>
    </source>
</evidence>
<keyword evidence="3" id="KW-1185">Reference proteome</keyword>
<organism evidence="2 3">
    <name type="scientific">Bonamia ostreae</name>
    <dbReference type="NCBI Taxonomy" id="126728"/>
    <lineage>
        <taxon>Eukaryota</taxon>
        <taxon>Sar</taxon>
        <taxon>Rhizaria</taxon>
        <taxon>Endomyxa</taxon>
        <taxon>Ascetosporea</taxon>
        <taxon>Haplosporida</taxon>
        <taxon>Bonamia</taxon>
    </lineage>
</organism>